<evidence type="ECO:0000256" key="4">
    <source>
        <dbReference type="ARBA" id="ARBA00022777"/>
    </source>
</evidence>
<evidence type="ECO:0000313" key="8">
    <source>
        <dbReference type="Proteomes" id="UP000729733"/>
    </source>
</evidence>
<keyword evidence="4 7" id="KW-0418">Kinase</keyword>
<organism evidence="7 8">
    <name type="scientific">Waterburya agarophytonicola KI4</name>
    <dbReference type="NCBI Taxonomy" id="2874699"/>
    <lineage>
        <taxon>Bacteria</taxon>
        <taxon>Bacillati</taxon>
        <taxon>Cyanobacteriota</taxon>
        <taxon>Cyanophyceae</taxon>
        <taxon>Pleurocapsales</taxon>
        <taxon>Hyellaceae</taxon>
        <taxon>Waterburya</taxon>
        <taxon>Waterburya agarophytonicola</taxon>
    </lineage>
</organism>
<dbReference type="PANTHER" id="PTHR43547:SF2">
    <property type="entry name" value="HYBRID SIGNAL TRANSDUCTION HISTIDINE KINASE C"/>
    <property type="match status" value="1"/>
</dbReference>
<dbReference type="CDD" id="cd00082">
    <property type="entry name" value="HisKA"/>
    <property type="match status" value="1"/>
</dbReference>
<keyword evidence="5" id="KW-0902">Two-component regulatory system</keyword>
<dbReference type="EMBL" id="JADWDC010000025">
    <property type="protein sequence ID" value="MCC0177621.1"/>
    <property type="molecule type" value="Genomic_DNA"/>
</dbReference>
<keyword evidence="8" id="KW-1185">Reference proteome</keyword>
<feature type="domain" description="Histidine kinase" evidence="6">
    <location>
        <begin position="374"/>
        <end position="595"/>
    </location>
</feature>
<dbReference type="InterPro" id="IPR036097">
    <property type="entry name" value="HisK_dim/P_sf"/>
</dbReference>
<sequence length="761" mass="85652">MFSSDLTLNEFACAIAICQPEADLGSILRIFHQTNCHSLAIPGKNNTWSTISSQNLLVLLAKSWQKLPVAMVSHPKKTPHQRNLAFNTIEDFHYLIEPAIICQGDTRLEDFLQFLHNDSLHRNQDKYLIVNAAGKLQGKLDKDKLLRYLASRFDRYTTSPRLSNSSISLLDLLDNLSLPLKIETAENKDYYLNQCWQKLISHNREKHLPQSPKSNISIANWWIEKQFDALQQNSGEQHEQINSADDFCCLGDKYYSPDRSDCFWKKTNLADSNRETSKLQQPVIEYVDNLAISCLIDNLQHKSVANCSFKIERGIEWNYIKIPLTLNKRHLETATTLNWLVLGIKSSLLESGDSQRANSVPAAKTSTIDNLLSSISHELKSPLTGIIGLSKLLNSEKLGRLNQRQAHYSQLIYNSGQKLISIVNSLIELTNLTAGNLEPKLEKIDLESLCRQVYQQIITKVELVEPRESNLAIVTSKLELNIEPGWKKAIADRSRLSSILTHLLWETFEFIEGTSCAIEIKIQQKSELIAITVGNNLADISVSSESTQSTDSFNSGVGLNLIIAKYLAETIQGNINSIYSANNNCAFTVLLPIANPEADILAAKSHLPQTIKDNVPKNLTVLCLYPEPEVIDRAVGNNSALDFNLKDWAEQHWSNNSQPQSYYRHRIIEADGLEQAHTLARIWQLDVIVLDGYQIAHPDLYLRSLQESKYLSALPLITLDTKTTEAANQIEGLNVYPCLLPAKCRSIKDLMQVIQIATGVE</sequence>
<name>A0A964BRR9_9CYAN</name>
<dbReference type="PANTHER" id="PTHR43547">
    <property type="entry name" value="TWO-COMPONENT HISTIDINE KINASE"/>
    <property type="match status" value="1"/>
</dbReference>
<evidence type="ECO:0000256" key="3">
    <source>
        <dbReference type="ARBA" id="ARBA00022553"/>
    </source>
</evidence>
<evidence type="ECO:0000256" key="2">
    <source>
        <dbReference type="ARBA" id="ARBA00012438"/>
    </source>
</evidence>
<dbReference type="InterPro" id="IPR003661">
    <property type="entry name" value="HisK_dim/P_dom"/>
</dbReference>
<dbReference type="Proteomes" id="UP000729733">
    <property type="component" value="Unassembled WGS sequence"/>
</dbReference>
<dbReference type="SMART" id="SM00388">
    <property type="entry name" value="HisKA"/>
    <property type="match status" value="1"/>
</dbReference>
<comment type="caution">
    <text evidence="7">The sequence shown here is derived from an EMBL/GenBank/DDBJ whole genome shotgun (WGS) entry which is preliminary data.</text>
</comment>
<dbReference type="PROSITE" id="PS50109">
    <property type="entry name" value="HIS_KIN"/>
    <property type="match status" value="1"/>
</dbReference>
<keyword evidence="4 7" id="KW-0808">Transferase</keyword>
<dbReference type="InterPro" id="IPR036890">
    <property type="entry name" value="HATPase_C_sf"/>
</dbReference>
<protein>
    <recommendedName>
        <fullName evidence="2">histidine kinase</fullName>
        <ecNumber evidence="2">2.7.13.3</ecNumber>
    </recommendedName>
</protein>
<keyword evidence="3" id="KW-0597">Phosphoprotein</keyword>
<evidence type="ECO:0000256" key="5">
    <source>
        <dbReference type="ARBA" id="ARBA00023012"/>
    </source>
</evidence>
<reference evidence="7" key="1">
    <citation type="journal article" date="2021" name="Antonie Van Leeuwenhoek">
        <title>Draft genome and description of Waterburya agarophytonicola gen. nov. sp. nov. (Pleurocapsales, Cyanobacteria): a seaweed symbiont.</title>
        <authorList>
            <person name="Bonthond G."/>
            <person name="Shalygin S."/>
            <person name="Bayer T."/>
            <person name="Weinberger F."/>
        </authorList>
    </citation>
    <scope>NUCLEOTIDE SEQUENCE</scope>
    <source>
        <strain evidence="7">KI4</strain>
    </source>
</reference>
<dbReference type="Pfam" id="PF00512">
    <property type="entry name" value="HisKA"/>
    <property type="match status" value="1"/>
</dbReference>
<accession>A0A964BRR9</accession>
<dbReference type="GO" id="GO:0000155">
    <property type="term" value="F:phosphorelay sensor kinase activity"/>
    <property type="evidence" value="ECO:0007669"/>
    <property type="project" value="InterPro"/>
</dbReference>
<gene>
    <name evidence="7" type="ORF">I4641_11590</name>
</gene>
<evidence type="ECO:0000313" key="7">
    <source>
        <dbReference type="EMBL" id="MCC0177621.1"/>
    </source>
</evidence>
<dbReference type="InterPro" id="IPR046342">
    <property type="entry name" value="CBS_dom_sf"/>
</dbReference>
<dbReference type="Gene3D" id="1.10.287.130">
    <property type="match status" value="1"/>
</dbReference>
<dbReference type="SUPFAM" id="SSF47384">
    <property type="entry name" value="Homodimeric domain of signal transducing histidine kinase"/>
    <property type="match status" value="1"/>
</dbReference>
<dbReference type="InterPro" id="IPR005467">
    <property type="entry name" value="His_kinase_dom"/>
</dbReference>
<dbReference type="SUPFAM" id="SSF54631">
    <property type="entry name" value="CBS-domain pair"/>
    <property type="match status" value="1"/>
</dbReference>
<evidence type="ECO:0000256" key="1">
    <source>
        <dbReference type="ARBA" id="ARBA00000085"/>
    </source>
</evidence>
<dbReference type="Gene3D" id="3.30.565.10">
    <property type="entry name" value="Histidine kinase-like ATPase, C-terminal domain"/>
    <property type="match status" value="1"/>
</dbReference>
<dbReference type="SUPFAM" id="SSF55874">
    <property type="entry name" value="ATPase domain of HSP90 chaperone/DNA topoisomerase II/histidine kinase"/>
    <property type="match status" value="1"/>
</dbReference>
<dbReference type="EC" id="2.7.13.3" evidence="2"/>
<dbReference type="RefSeq" id="WP_229640686.1">
    <property type="nucleotide sequence ID" value="NZ_JADWDC010000025.1"/>
</dbReference>
<comment type="catalytic activity">
    <reaction evidence="1">
        <text>ATP + protein L-histidine = ADP + protein N-phospho-L-histidine.</text>
        <dbReference type="EC" id="2.7.13.3"/>
    </reaction>
</comment>
<evidence type="ECO:0000259" key="6">
    <source>
        <dbReference type="PROSITE" id="PS50109"/>
    </source>
</evidence>
<dbReference type="AlphaFoldDB" id="A0A964BRR9"/>
<proteinExistence type="predicted"/>